<dbReference type="GO" id="GO:0061503">
    <property type="term" value="F:tRNA threonylcarbamoyladenosine dehydratase"/>
    <property type="evidence" value="ECO:0007669"/>
    <property type="project" value="TreeGrafter"/>
</dbReference>
<dbReference type="Pfam" id="PF00899">
    <property type="entry name" value="ThiF"/>
    <property type="match status" value="1"/>
</dbReference>
<dbReference type="GO" id="GO:0008641">
    <property type="term" value="F:ubiquitin-like modifier activating enzyme activity"/>
    <property type="evidence" value="ECO:0007669"/>
    <property type="project" value="InterPro"/>
</dbReference>
<dbReference type="InterPro" id="IPR045886">
    <property type="entry name" value="ThiF/MoeB/HesA"/>
</dbReference>
<dbReference type="CDD" id="cd00755">
    <property type="entry name" value="YgdL_like"/>
    <property type="match status" value="1"/>
</dbReference>
<sequence>MNWQDRTIRLIGDDKAATLRDAKVAVVGVGGVGSAAMEMLCRAGIGHLVLIDGDAVAPTNLNRQLISTAANIGQRKVFAAADRCRQINPGISIDVHDCFLGKSDNDKDLVDNCDFVVDAIDDVPAKISLISHCLEQGISMVSSMGAAGRTDPSKTALADISRTFGCPLARTIRAKLREKGINKGLTVVFSSEKAVSLGGRDENGGRAFGTISYLPAVFGCFAAAYVIRSLCGITEKDKS</sequence>
<dbReference type="PANTHER" id="PTHR43267:SF1">
    <property type="entry name" value="TRNA THREONYLCARBAMOYLADENOSINE DEHYDRATASE"/>
    <property type="match status" value="1"/>
</dbReference>
<comment type="caution">
    <text evidence="2">The sequence shown here is derived from an EMBL/GenBank/DDBJ whole genome shotgun (WGS) entry which is preliminary data.</text>
</comment>
<dbReference type="InterPro" id="IPR035985">
    <property type="entry name" value="Ubiquitin-activating_enz"/>
</dbReference>
<dbReference type="InterPro" id="IPR000594">
    <property type="entry name" value="ThiF_NAD_FAD-bd"/>
</dbReference>
<reference evidence="2" key="2">
    <citation type="journal article" date="2021" name="PeerJ">
        <title>Extensive microbial diversity within the chicken gut microbiome revealed by metagenomics and culture.</title>
        <authorList>
            <person name="Gilroy R."/>
            <person name="Ravi A."/>
            <person name="Getino M."/>
            <person name="Pursley I."/>
            <person name="Horton D.L."/>
            <person name="Alikhan N.F."/>
            <person name="Baker D."/>
            <person name="Gharbi K."/>
            <person name="Hall N."/>
            <person name="Watson M."/>
            <person name="Adriaenssens E.M."/>
            <person name="Foster-Nyarko E."/>
            <person name="Jarju S."/>
            <person name="Secka A."/>
            <person name="Antonio M."/>
            <person name="Oren A."/>
            <person name="Chaudhuri R.R."/>
            <person name="La Ragione R."/>
            <person name="Hildebrand F."/>
            <person name="Pallen M.J."/>
        </authorList>
    </citation>
    <scope>NUCLEOTIDE SEQUENCE</scope>
    <source>
        <strain evidence="2">D3-1215</strain>
    </source>
</reference>
<accession>A0A9D9EHC7</accession>
<evidence type="ECO:0000259" key="1">
    <source>
        <dbReference type="Pfam" id="PF00899"/>
    </source>
</evidence>
<dbReference type="Proteomes" id="UP000823637">
    <property type="component" value="Unassembled WGS sequence"/>
</dbReference>
<feature type="domain" description="THIF-type NAD/FAD binding fold" evidence="1">
    <location>
        <begin position="6"/>
        <end position="236"/>
    </location>
</feature>
<dbReference type="SUPFAM" id="SSF69572">
    <property type="entry name" value="Activating enzymes of the ubiquitin-like proteins"/>
    <property type="match status" value="1"/>
</dbReference>
<protein>
    <submittedName>
        <fullName evidence="2">tRNA threonylcarbamoyladenosine dehydratase</fullName>
    </submittedName>
</protein>
<organism evidence="2 3">
    <name type="scientific">Candidatus Enterocola intestinipullorum</name>
    <dbReference type="NCBI Taxonomy" id="2840783"/>
    <lineage>
        <taxon>Bacteria</taxon>
        <taxon>Pseudomonadati</taxon>
        <taxon>Bacteroidota</taxon>
        <taxon>Bacteroidia</taxon>
        <taxon>Bacteroidales</taxon>
        <taxon>Candidatus Enterocola</taxon>
    </lineage>
</organism>
<dbReference type="EMBL" id="JADIMR010000090">
    <property type="protein sequence ID" value="MBO8447292.1"/>
    <property type="molecule type" value="Genomic_DNA"/>
</dbReference>
<name>A0A9D9EHC7_9BACT</name>
<dbReference type="PANTHER" id="PTHR43267">
    <property type="entry name" value="TRNA THREONYLCARBAMOYLADENOSINE DEHYDRATASE"/>
    <property type="match status" value="1"/>
</dbReference>
<evidence type="ECO:0000313" key="2">
    <source>
        <dbReference type="EMBL" id="MBO8447292.1"/>
    </source>
</evidence>
<proteinExistence type="predicted"/>
<reference evidence="2" key="1">
    <citation type="submission" date="2020-10" db="EMBL/GenBank/DDBJ databases">
        <authorList>
            <person name="Gilroy R."/>
        </authorList>
    </citation>
    <scope>NUCLEOTIDE SEQUENCE</scope>
    <source>
        <strain evidence="2">D3-1215</strain>
    </source>
</reference>
<evidence type="ECO:0000313" key="3">
    <source>
        <dbReference type="Proteomes" id="UP000823637"/>
    </source>
</evidence>
<dbReference type="AlphaFoldDB" id="A0A9D9EHC7"/>
<dbReference type="GO" id="GO:0061504">
    <property type="term" value="P:cyclic threonylcarbamoyladenosine biosynthetic process"/>
    <property type="evidence" value="ECO:0007669"/>
    <property type="project" value="TreeGrafter"/>
</dbReference>
<dbReference type="Gene3D" id="3.40.50.720">
    <property type="entry name" value="NAD(P)-binding Rossmann-like Domain"/>
    <property type="match status" value="1"/>
</dbReference>
<gene>
    <name evidence="2" type="ORF">IAC32_06065</name>
</gene>